<proteinExistence type="predicted"/>
<dbReference type="Pfam" id="PF04074">
    <property type="entry name" value="DUF386"/>
    <property type="match status" value="1"/>
</dbReference>
<dbReference type="EMBL" id="DXAN01000021">
    <property type="protein sequence ID" value="HJA08769.1"/>
    <property type="molecule type" value="Genomic_DNA"/>
</dbReference>
<dbReference type="InterPro" id="IPR037012">
    <property type="entry name" value="NanQ/TabA/YiaL_sf"/>
</dbReference>
<reference evidence="1" key="1">
    <citation type="journal article" date="2021" name="PeerJ">
        <title>Extensive microbial diversity within the chicken gut microbiome revealed by metagenomics and culture.</title>
        <authorList>
            <person name="Gilroy R."/>
            <person name="Ravi A."/>
            <person name="Getino M."/>
            <person name="Pursley I."/>
            <person name="Horton D.L."/>
            <person name="Alikhan N.F."/>
            <person name="Baker D."/>
            <person name="Gharbi K."/>
            <person name="Hall N."/>
            <person name="Watson M."/>
            <person name="Adriaenssens E.M."/>
            <person name="Foster-Nyarko E."/>
            <person name="Jarju S."/>
            <person name="Secka A."/>
            <person name="Antonio M."/>
            <person name="Oren A."/>
            <person name="Chaudhuri R.R."/>
            <person name="La Ragione R."/>
            <person name="Hildebrand F."/>
            <person name="Pallen M.J."/>
        </authorList>
    </citation>
    <scope>NUCLEOTIDE SEQUENCE</scope>
    <source>
        <strain evidence="1">CHK186-16707</strain>
    </source>
</reference>
<evidence type="ECO:0000313" key="2">
    <source>
        <dbReference type="Proteomes" id="UP000824225"/>
    </source>
</evidence>
<dbReference type="PANTHER" id="PTHR34986:SF1">
    <property type="entry name" value="PROTEIN YIAL"/>
    <property type="match status" value="1"/>
</dbReference>
<organism evidence="1 2">
    <name type="scientific">Candidatus Mailhella merdigallinarum</name>
    <dbReference type="NCBI Taxonomy" id="2838658"/>
    <lineage>
        <taxon>Bacteria</taxon>
        <taxon>Pseudomonadati</taxon>
        <taxon>Thermodesulfobacteriota</taxon>
        <taxon>Desulfovibrionia</taxon>
        <taxon>Desulfovibrionales</taxon>
        <taxon>Desulfovibrionaceae</taxon>
        <taxon>Mailhella</taxon>
    </lineage>
</organism>
<dbReference type="AlphaFoldDB" id="A0A9D2HDZ8"/>
<dbReference type="SUPFAM" id="SSF51197">
    <property type="entry name" value="Clavaminate synthase-like"/>
    <property type="match status" value="1"/>
</dbReference>
<protein>
    <submittedName>
        <fullName evidence="1">YhcH/YjgK/YiaL family protein</fullName>
    </submittedName>
</protein>
<dbReference type="InterPro" id="IPR004375">
    <property type="entry name" value="NanQ/TabA/YiaL"/>
</dbReference>
<dbReference type="Gene3D" id="2.60.120.370">
    <property type="entry name" value="YhcH/YjgK/YiaL"/>
    <property type="match status" value="1"/>
</dbReference>
<gene>
    <name evidence="1" type="ORF">H9962_06240</name>
</gene>
<dbReference type="Proteomes" id="UP000824225">
    <property type="component" value="Unassembled WGS sequence"/>
</dbReference>
<dbReference type="PANTHER" id="PTHR34986">
    <property type="entry name" value="EVOLVED BETA-GALACTOSIDASE SUBUNIT BETA"/>
    <property type="match status" value="1"/>
</dbReference>
<sequence length="169" mass="18428">MLFDTLKNALRYPLGPVWTAVFHEAMLLAEQGASLSAGRYELAGGPERGGVTADVNIYDTKPEGRYESHRVMADIQIVLDGEEECRVLSVEPELPGAPALTPEAPYDADRDIVFYREMPEAAARLRLRPGLFALLLPQDAHAPALAVSTPGRVKKLVVKVPAAALFRHV</sequence>
<reference evidence="1" key="2">
    <citation type="submission" date="2021-04" db="EMBL/GenBank/DDBJ databases">
        <authorList>
            <person name="Gilroy R."/>
        </authorList>
    </citation>
    <scope>NUCLEOTIDE SEQUENCE</scope>
    <source>
        <strain evidence="1">CHK186-16707</strain>
    </source>
</reference>
<accession>A0A9D2HDZ8</accession>
<evidence type="ECO:0000313" key="1">
    <source>
        <dbReference type="EMBL" id="HJA08769.1"/>
    </source>
</evidence>
<dbReference type="NCBIfam" id="TIGR00022">
    <property type="entry name" value="YhcH/YjgK/YiaL family protein"/>
    <property type="match status" value="1"/>
</dbReference>
<dbReference type="GO" id="GO:0005829">
    <property type="term" value="C:cytosol"/>
    <property type="evidence" value="ECO:0007669"/>
    <property type="project" value="TreeGrafter"/>
</dbReference>
<name>A0A9D2HDZ8_9BACT</name>
<comment type="caution">
    <text evidence="1">The sequence shown here is derived from an EMBL/GenBank/DDBJ whole genome shotgun (WGS) entry which is preliminary data.</text>
</comment>